<dbReference type="AlphaFoldDB" id="A0A1C3KHU4"/>
<dbReference type="InterPro" id="IPR008780">
    <property type="entry name" value="Plasmodium_Vir"/>
</dbReference>
<evidence type="ECO:0000256" key="1">
    <source>
        <dbReference type="SAM" id="Phobius"/>
    </source>
</evidence>
<organism evidence="3 4">
    <name type="scientific">Plasmodium ovale</name>
    <name type="common">malaria parasite P. ovale</name>
    <dbReference type="NCBI Taxonomy" id="36330"/>
    <lineage>
        <taxon>Eukaryota</taxon>
        <taxon>Sar</taxon>
        <taxon>Alveolata</taxon>
        <taxon>Apicomplexa</taxon>
        <taxon>Aconoidasida</taxon>
        <taxon>Haemosporida</taxon>
        <taxon>Plasmodiidae</taxon>
        <taxon>Plasmodium</taxon>
        <taxon>Plasmodium (Plasmodium)</taxon>
    </lineage>
</organism>
<name>A0A1C3KHU4_PLAOA</name>
<protein>
    <submittedName>
        <fullName evidence="3">PIR protein</fullName>
    </submittedName>
</protein>
<feature type="domain" description="Mononegavirus-type SAM-dependent 2'-O-MTase" evidence="2">
    <location>
        <begin position="1"/>
        <end position="106"/>
    </location>
</feature>
<dbReference type="VEuPathDB" id="PlasmoDB:PocGH01_00214400"/>
<feature type="transmembrane region" description="Helical" evidence="1">
    <location>
        <begin position="225"/>
        <end position="243"/>
    </location>
</feature>
<proteinExistence type="predicted"/>
<gene>
    <name evidence="3" type="primary">PowCR01_000104000</name>
    <name evidence="3" type="ORF">POWCR01_000104000</name>
</gene>
<sequence length="298" mass="35070">MDDLEYIAGDDYYSSVNLFHKYKDEFDDVNSETRDTNAYGVSCSHINTTYFAGEDFGDRCYKVAKYLDFIKKKNIEDIYDRCRYLNYLINSNNEYNNFSSYKISKLFEAYNYLASTLTICNSHIEHIKNDDVLQRITKLNNLYEDLNNIEKSQTTQEQKICTYTQQFATHYENSIDDCRSSGHPAFCGELEKIEQTCYHLMKSIDCPEATKILESLVQPRRHVTILVPCIILLAISFFLYVLYKFTPFGFWVKSRIQNKKKILMNMSEVSSQLQKTTHEPFNMEKGKFHIKYHTDNNS</sequence>
<dbReference type="Pfam" id="PF05795">
    <property type="entry name" value="Plasmodium_Vir"/>
    <property type="match status" value="1"/>
</dbReference>
<evidence type="ECO:0000259" key="2">
    <source>
        <dbReference type="PROSITE" id="PS51590"/>
    </source>
</evidence>
<evidence type="ECO:0000313" key="3">
    <source>
        <dbReference type="EMBL" id="SBT73328.1"/>
    </source>
</evidence>
<dbReference type="Proteomes" id="UP000243200">
    <property type="component" value="Unassembled WGS sequence"/>
</dbReference>
<keyword evidence="1" id="KW-0812">Transmembrane</keyword>
<accession>A0A1C3KHU4</accession>
<evidence type="ECO:0000313" key="4">
    <source>
        <dbReference type="Proteomes" id="UP000243200"/>
    </source>
</evidence>
<dbReference type="EMBL" id="FLRJ01000330">
    <property type="protein sequence ID" value="SBT73328.1"/>
    <property type="molecule type" value="Genomic_DNA"/>
</dbReference>
<dbReference type="OrthoDB" id="10298725at2759"/>
<reference evidence="3 4" key="1">
    <citation type="submission" date="2016-06" db="EMBL/GenBank/DDBJ databases">
        <authorList>
            <consortium name="Pathogen Informatics"/>
        </authorList>
    </citation>
    <scope>NUCLEOTIDE SEQUENCE [LARGE SCALE GENOMIC DNA]</scope>
</reference>
<keyword evidence="1" id="KW-1133">Transmembrane helix</keyword>
<dbReference type="PROSITE" id="PS51590">
    <property type="entry name" value="SAM_MT_MNV_L"/>
    <property type="match status" value="1"/>
</dbReference>
<dbReference type="InterPro" id="IPR025786">
    <property type="entry name" value="Mononega_L_MeTrfase"/>
</dbReference>
<dbReference type="VEuPathDB" id="PlasmoDB:POWCR01_000104000"/>
<keyword evidence="1" id="KW-0472">Membrane</keyword>